<gene>
    <name evidence="1" type="ORF">GAYE_SCF05G2668</name>
</gene>
<dbReference type="EMBL" id="JANCYU010000025">
    <property type="protein sequence ID" value="KAK4524765.1"/>
    <property type="molecule type" value="Genomic_DNA"/>
</dbReference>
<dbReference type="Proteomes" id="UP001300502">
    <property type="component" value="Unassembled WGS sequence"/>
</dbReference>
<dbReference type="Gene3D" id="2.40.128.20">
    <property type="match status" value="2"/>
</dbReference>
<dbReference type="AlphaFoldDB" id="A0AAV9IBI2"/>
<evidence type="ECO:0000313" key="2">
    <source>
        <dbReference type="Proteomes" id="UP001300502"/>
    </source>
</evidence>
<reference evidence="1 2" key="1">
    <citation type="submission" date="2022-07" db="EMBL/GenBank/DDBJ databases">
        <title>Genome-wide signatures of adaptation to extreme environments.</title>
        <authorList>
            <person name="Cho C.H."/>
            <person name="Yoon H.S."/>
        </authorList>
    </citation>
    <scope>NUCLEOTIDE SEQUENCE [LARGE SCALE GENOMIC DNA]</scope>
    <source>
        <strain evidence="1 2">108.79 E11</strain>
    </source>
</reference>
<dbReference type="SUPFAM" id="SSF50814">
    <property type="entry name" value="Lipocalins"/>
    <property type="match status" value="1"/>
</dbReference>
<sequence>MNGVDPLQLRSKWHGTCLVFSVHDAKELSTCTYSQTLERIQYTGAQSFSAVLHYSINQKDGETLKILTNEVFEKTLSLFSDKSYSLEYKEVKLPFCEILAAEAIELCIMLSAEIRVRCFVLYDFDFCLSRVILLRESREIDSLGAEVDRRLAMEEYCGFWVGEGSRIKLASPDHERVDVHSTVRILCDGESVIRKTTCVWNPENETNISKDRREASDFKSRRWLQLRDNSQETVTCYGTLVNEAMATFSVDLEQNVLLLLPFDCFIQAPSFLHADNAFHFEFGCKIHDEWRKRQSRLYSRRGFPLSGMSVVESLSD</sequence>
<name>A0AAV9IBI2_9RHOD</name>
<proteinExistence type="predicted"/>
<evidence type="ECO:0000313" key="1">
    <source>
        <dbReference type="EMBL" id="KAK4524765.1"/>
    </source>
</evidence>
<keyword evidence="2" id="KW-1185">Reference proteome</keyword>
<accession>A0AAV9IBI2</accession>
<evidence type="ECO:0008006" key="3">
    <source>
        <dbReference type="Google" id="ProtNLM"/>
    </source>
</evidence>
<organism evidence="1 2">
    <name type="scientific">Galdieria yellowstonensis</name>
    <dbReference type="NCBI Taxonomy" id="3028027"/>
    <lineage>
        <taxon>Eukaryota</taxon>
        <taxon>Rhodophyta</taxon>
        <taxon>Bangiophyceae</taxon>
        <taxon>Galdieriales</taxon>
        <taxon>Galdieriaceae</taxon>
        <taxon>Galdieria</taxon>
    </lineage>
</organism>
<comment type="caution">
    <text evidence="1">The sequence shown here is derived from an EMBL/GenBank/DDBJ whole genome shotgun (WGS) entry which is preliminary data.</text>
</comment>
<protein>
    <recommendedName>
        <fullName evidence="3">DUF3598 domain-containing protein</fullName>
    </recommendedName>
</protein>
<dbReference type="InterPro" id="IPR012674">
    <property type="entry name" value="Calycin"/>
</dbReference>